<name>A0A382QMY5_9ZZZZ</name>
<sequence>VLTITAGMVHAGQDTEKVVRLVTLDVSDNLYLL</sequence>
<evidence type="ECO:0000313" key="1">
    <source>
        <dbReference type="EMBL" id="SVC86298.1"/>
    </source>
</evidence>
<reference evidence="1" key="1">
    <citation type="submission" date="2018-05" db="EMBL/GenBank/DDBJ databases">
        <authorList>
            <person name="Lanie J.A."/>
            <person name="Ng W.-L."/>
            <person name="Kazmierczak K.M."/>
            <person name="Andrzejewski T.M."/>
            <person name="Davidsen T.M."/>
            <person name="Wayne K.J."/>
            <person name="Tettelin H."/>
            <person name="Glass J.I."/>
            <person name="Rusch D."/>
            <person name="Podicherti R."/>
            <person name="Tsui H.-C.T."/>
            <person name="Winkler M.E."/>
        </authorList>
    </citation>
    <scope>NUCLEOTIDE SEQUENCE</scope>
</reference>
<proteinExistence type="predicted"/>
<gene>
    <name evidence="1" type="ORF">METZ01_LOCUS339152</name>
</gene>
<protein>
    <submittedName>
        <fullName evidence="1">Uncharacterized protein</fullName>
    </submittedName>
</protein>
<dbReference type="AlphaFoldDB" id="A0A382QMY5"/>
<feature type="non-terminal residue" evidence="1">
    <location>
        <position position="1"/>
    </location>
</feature>
<organism evidence="1">
    <name type="scientific">marine metagenome</name>
    <dbReference type="NCBI Taxonomy" id="408172"/>
    <lineage>
        <taxon>unclassified sequences</taxon>
        <taxon>metagenomes</taxon>
        <taxon>ecological metagenomes</taxon>
    </lineage>
</organism>
<feature type="non-terminal residue" evidence="1">
    <location>
        <position position="33"/>
    </location>
</feature>
<dbReference type="EMBL" id="UINC01115343">
    <property type="protein sequence ID" value="SVC86298.1"/>
    <property type="molecule type" value="Genomic_DNA"/>
</dbReference>
<accession>A0A382QMY5</accession>